<dbReference type="PANTHER" id="PTHR33162:SF1">
    <property type="entry name" value="SEC-INDEPENDENT PROTEIN TRANSLOCASE PROTEIN TATA, CHLOROPLASTIC"/>
    <property type="match status" value="1"/>
</dbReference>
<feature type="compositionally biased region" description="Low complexity" evidence="10">
    <location>
        <begin position="200"/>
        <end position="214"/>
    </location>
</feature>
<feature type="compositionally biased region" description="Polar residues" evidence="10">
    <location>
        <begin position="215"/>
        <end position="232"/>
    </location>
</feature>
<name>A0AB39VQ33_9GAMM</name>
<dbReference type="EMBL" id="CP165628">
    <property type="protein sequence ID" value="XDU72319.1"/>
    <property type="molecule type" value="Genomic_DNA"/>
</dbReference>
<dbReference type="NCBIfam" id="TIGR01410">
    <property type="entry name" value="tatB"/>
    <property type="match status" value="1"/>
</dbReference>
<evidence type="ECO:0000256" key="6">
    <source>
        <dbReference type="ARBA" id="ARBA00022989"/>
    </source>
</evidence>
<comment type="similarity">
    <text evidence="9">Belongs to the TatB family.</text>
</comment>
<dbReference type="GO" id="GO:0008320">
    <property type="term" value="F:protein transmembrane transporter activity"/>
    <property type="evidence" value="ECO:0007669"/>
    <property type="project" value="UniProtKB-UniRule"/>
</dbReference>
<evidence type="ECO:0000313" key="11">
    <source>
        <dbReference type="EMBL" id="XDU72319.1"/>
    </source>
</evidence>
<evidence type="ECO:0000256" key="9">
    <source>
        <dbReference type="HAMAP-Rule" id="MF_00237"/>
    </source>
</evidence>
<keyword evidence="4 9" id="KW-0812">Transmembrane</keyword>
<dbReference type="InterPro" id="IPR018448">
    <property type="entry name" value="TatB"/>
</dbReference>
<evidence type="ECO:0000256" key="7">
    <source>
        <dbReference type="ARBA" id="ARBA00023010"/>
    </source>
</evidence>
<evidence type="ECO:0000256" key="2">
    <source>
        <dbReference type="ARBA" id="ARBA00022448"/>
    </source>
</evidence>
<evidence type="ECO:0000256" key="3">
    <source>
        <dbReference type="ARBA" id="ARBA00022475"/>
    </source>
</evidence>
<keyword evidence="2 9" id="KW-0813">Transport</keyword>
<protein>
    <recommendedName>
        <fullName evidence="9">Sec-independent protein translocase protein TatB</fullName>
    </recommendedName>
</protein>
<keyword evidence="6 9" id="KW-1133">Transmembrane helix</keyword>
<comment type="subcellular location">
    <subcellularLocation>
        <location evidence="9">Cell membrane</location>
        <topology evidence="9">Single-pass membrane protein</topology>
    </subcellularLocation>
    <subcellularLocation>
        <location evidence="1">Membrane</location>
        <topology evidence="1">Single-pass membrane protein</topology>
    </subcellularLocation>
</comment>
<evidence type="ECO:0000256" key="8">
    <source>
        <dbReference type="ARBA" id="ARBA00023136"/>
    </source>
</evidence>
<evidence type="ECO:0000256" key="10">
    <source>
        <dbReference type="SAM" id="MobiDB-lite"/>
    </source>
</evidence>
<dbReference type="RefSeq" id="WP_369789179.1">
    <property type="nucleotide sequence ID" value="NZ_CP165628.1"/>
</dbReference>
<comment type="function">
    <text evidence="9">Part of the twin-arginine translocation (Tat) system that transports large folded proteins containing a characteristic twin-arginine motif in their signal peptide across membranes. Together with TatC, TatB is part of a receptor directly interacting with Tat signal peptides. TatB may form an oligomeric binding site that transiently accommodates folded Tat precursor proteins before their translocation.</text>
</comment>
<feature type="region of interest" description="Disordered" evidence="10">
    <location>
        <begin position="185"/>
        <end position="232"/>
    </location>
</feature>
<sequence length="232" mass="24270">MFDIGFSELLLVFVIGLVVLGPERLPVAVRTVAGWIRTLRSMAASVQNELNQEFKLQELQDSLKKAEEAGLKNLSPEIKASIDDLKEAASSMKRSIHENLSPADQAIADATEGNTIHNPVLRDAEAHHDEGISPASAEHVAESPAVSPTAEHAASPAMAPSAEHKAQSTVIPAMEPTVTPVAAPVAQPMAKPASEPAAQPNVASAPASRPAPVVENQSAVKPAPSSQTTGER</sequence>
<comment type="subunit">
    <text evidence="9">The Tat system comprises two distinct complexes: a TatABC complex, containing multiple copies of TatA, TatB and TatC subunits, and a separate TatA complex, containing only TatA subunits. Substrates initially bind to the TatABC complex, which probably triggers association of the separate TatA complex to form the active translocon.</text>
</comment>
<gene>
    <name evidence="9 11" type="primary">tatB</name>
    <name evidence="11" type="ORF">AB3G37_22980</name>
</gene>
<feature type="region of interest" description="Disordered" evidence="10">
    <location>
        <begin position="135"/>
        <end position="168"/>
    </location>
</feature>
<dbReference type="PANTHER" id="PTHR33162">
    <property type="entry name" value="SEC-INDEPENDENT PROTEIN TRANSLOCASE PROTEIN TATA, CHLOROPLASTIC"/>
    <property type="match status" value="1"/>
</dbReference>
<accession>A0AB39VQ33</accession>
<organism evidence="11">
    <name type="scientific">Rouxiella sp. WC2420</name>
    <dbReference type="NCBI Taxonomy" id="3234145"/>
    <lineage>
        <taxon>Bacteria</taxon>
        <taxon>Pseudomonadati</taxon>
        <taxon>Pseudomonadota</taxon>
        <taxon>Gammaproteobacteria</taxon>
        <taxon>Enterobacterales</taxon>
        <taxon>Yersiniaceae</taxon>
        <taxon>Rouxiella</taxon>
    </lineage>
</organism>
<reference evidence="11" key="1">
    <citation type="submission" date="2024-07" db="EMBL/GenBank/DDBJ databases">
        <authorList>
            <person name="Biller S.J."/>
        </authorList>
    </citation>
    <scope>NUCLEOTIDE SEQUENCE</scope>
    <source>
        <strain evidence="11">WC2420</strain>
    </source>
</reference>
<dbReference type="Gene3D" id="1.20.5.3310">
    <property type="match status" value="1"/>
</dbReference>
<keyword evidence="7 9" id="KW-0811">Translocation</keyword>
<evidence type="ECO:0000256" key="1">
    <source>
        <dbReference type="ARBA" id="ARBA00004167"/>
    </source>
</evidence>
<evidence type="ECO:0000256" key="5">
    <source>
        <dbReference type="ARBA" id="ARBA00022927"/>
    </source>
</evidence>
<keyword evidence="8 9" id="KW-0472">Membrane</keyword>
<dbReference type="PRINTS" id="PR01506">
    <property type="entry name" value="TATBPROTEIN"/>
</dbReference>
<dbReference type="GO" id="GO:0033281">
    <property type="term" value="C:TAT protein transport complex"/>
    <property type="evidence" value="ECO:0007669"/>
    <property type="project" value="UniProtKB-UniRule"/>
</dbReference>
<dbReference type="InterPro" id="IPR003369">
    <property type="entry name" value="TatA/B/E"/>
</dbReference>
<dbReference type="HAMAP" id="MF_00237">
    <property type="entry name" value="TatB"/>
    <property type="match status" value="1"/>
</dbReference>
<keyword evidence="3 9" id="KW-1003">Cell membrane</keyword>
<proteinExistence type="inferred from homology"/>
<dbReference type="Pfam" id="PF02416">
    <property type="entry name" value="TatA_B_E"/>
    <property type="match status" value="1"/>
</dbReference>
<dbReference type="AlphaFoldDB" id="A0AB39VQ33"/>
<keyword evidence="5 9" id="KW-0653">Protein transport</keyword>
<dbReference type="GO" id="GO:0043953">
    <property type="term" value="P:protein transport by the Tat complex"/>
    <property type="evidence" value="ECO:0007669"/>
    <property type="project" value="UniProtKB-UniRule"/>
</dbReference>
<evidence type="ECO:0000256" key="4">
    <source>
        <dbReference type="ARBA" id="ARBA00022692"/>
    </source>
</evidence>